<accession>A0ABT6XSC8</accession>
<dbReference type="InterPro" id="IPR015032">
    <property type="entry name" value="ThsB__TIR-like_domain"/>
</dbReference>
<organism evidence="2 3">
    <name type="scientific">Flavobacterium sedimenticola</name>
    <dbReference type="NCBI Taxonomy" id="3043286"/>
    <lineage>
        <taxon>Bacteria</taxon>
        <taxon>Pseudomonadati</taxon>
        <taxon>Bacteroidota</taxon>
        <taxon>Flavobacteriia</taxon>
        <taxon>Flavobacteriales</taxon>
        <taxon>Flavobacteriaceae</taxon>
        <taxon>Flavobacterium</taxon>
    </lineage>
</organism>
<dbReference type="EMBL" id="JASGBP010000007">
    <property type="protein sequence ID" value="MDI9257880.1"/>
    <property type="molecule type" value="Genomic_DNA"/>
</dbReference>
<comment type="caution">
    <text evidence="2">The sequence shown here is derived from an EMBL/GenBank/DDBJ whole genome shotgun (WGS) entry which is preliminary data.</text>
</comment>
<evidence type="ECO:0000313" key="2">
    <source>
        <dbReference type="EMBL" id="MDI9257880.1"/>
    </source>
</evidence>
<sequence length="158" mass="18497">MIKSWIHKKEYDVTTITHEEKELAQKNPGFHEKLLSEIQEKIKNSEQLVIILKSPIADTEDSWCNHEIHYAVDRHNLPIIVAYLDTDYILDPMHFYEYWPLSLKCRILSNKASCIHIPFRKEPFKDAVAQFSKQNKPKGNSMGVYSEKAYEIFGIKTS</sequence>
<dbReference type="InterPro" id="IPR035897">
    <property type="entry name" value="Toll_tir_struct_dom_sf"/>
</dbReference>
<proteinExistence type="predicted"/>
<keyword evidence="3" id="KW-1185">Reference proteome</keyword>
<reference evidence="2 3" key="1">
    <citation type="submission" date="2023-05" db="EMBL/GenBank/DDBJ databases">
        <title>Flavobacterium sedimenti sp. nov., isolated from the sediment.</title>
        <authorList>
            <person name="Wu N."/>
        </authorList>
    </citation>
    <scope>NUCLEOTIDE SEQUENCE [LARGE SCALE GENOMIC DNA]</scope>
    <source>
        <strain evidence="2 3">YZ-48</strain>
    </source>
</reference>
<evidence type="ECO:0000259" key="1">
    <source>
        <dbReference type="Pfam" id="PF08937"/>
    </source>
</evidence>
<feature type="domain" description="Thoeris protein ThsB TIR-like" evidence="1">
    <location>
        <begin position="2"/>
        <end position="86"/>
    </location>
</feature>
<evidence type="ECO:0000313" key="3">
    <source>
        <dbReference type="Proteomes" id="UP001230035"/>
    </source>
</evidence>
<gene>
    <name evidence="2" type="ORF">QHT84_10695</name>
</gene>
<dbReference type="Proteomes" id="UP001230035">
    <property type="component" value="Unassembled WGS sequence"/>
</dbReference>
<dbReference type="Pfam" id="PF08937">
    <property type="entry name" value="ThsB_TIR"/>
    <property type="match status" value="1"/>
</dbReference>
<name>A0ABT6XSC8_9FLAO</name>
<dbReference type="SUPFAM" id="SSF52200">
    <property type="entry name" value="Toll/Interleukin receptor TIR domain"/>
    <property type="match status" value="1"/>
</dbReference>
<dbReference type="Gene3D" id="3.40.50.11200">
    <property type="match status" value="1"/>
</dbReference>
<protein>
    <recommendedName>
        <fullName evidence="1">Thoeris protein ThsB TIR-like domain-containing protein</fullName>
    </recommendedName>
</protein>